<evidence type="ECO:0000256" key="4">
    <source>
        <dbReference type="ARBA" id="ARBA00013076"/>
    </source>
</evidence>
<dbReference type="InterPro" id="IPR025700">
    <property type="entry name" value="Lys/Orn_oxygenase"/>
</dbReference>
<dbReference type="SUPFAM" id="SSF51905">
    <property type="entry name" value="FAD/NAD(P)-binding domain"/>
    <property type="match status" value="2"/>
</dbReference>
<evidence type="ECO:0000313" key="16">
    <source>
        <dbReference type="EMBL" id="MFC5946931.1"/>
    </source>
</evidence>
<keyword evidence="7" id="KW-0274">FAD</keyword>
<evidence type="ECO:0000256" key="14">
    <source>
        <dbReference type="ARBA" id="ARBA00032738"/>
    </source>
</evidence>
<dbReference type="Pfam" id="PF13434">
    <property type="entry name" value="Lys_Orn_oxgnase"/>
    <property type="match status" value="1"/>
</dbReference>
<dbReference type="PRINTS" id="PR00411">
    <property type="entry name" value="PNDRDTASEI"/>
</dbReference>
<gene>
    <name evidence="16" type="ORF">ACFQH9_01400</name>
</gene>
<accession>A0ABW1I2P5</accession>
<dbReference type="EMBL" id="JBHSQK010000005">
    <property type="protein sequence ID" value="MFC5946931.1"/>
    <property type="molecule type" value="Genomic_DNA"/>
</dbReference>
<comment type="catalytic activity">
    <reaction evidence="15">
        <text>L-lysine + NADPH + O2 = N(6)-hydroxy-L-lysine + NADP(+) + H2O</text>
        <dbReference type="Rhea" id="RHEA:23228"/>
        <dbReference type="ChEBI" id="CHEBI:15377"/>
        <dbReference type="ChEBI" id="CHEBI:15379"/>
        <dbReference type="ChEBI" id="CHEBI:32551"/>
        <dbReference type="ChEBI" id="CHEBI:57783"/>
        <dbReference type="ChEBI" id="CHEBI:57820"/>
        <dbReference type="ChEBI" id="CHEBI:58349"/>
        <dbReference type="EC" id="1.14.13.59"/>
    </reaction>
</comment>
<comment type="cofactor">
    <cofactor evidence="1">
        <name>FAD</name>
        <dbReference type="ChEBI" id="CHEBI:57692"/>
    </cofactor>
</comment>
<evidence type="ECO:0000256" key="13">
    <source>
        <dbReference type="ARBA" id="ARBA00032493"/>
    </source>
</evidence>
<keyword evidence="8" id="KW-0521">NADP</keyword>
<keyword evidence="10" id="KW-0503">Monooxygenase</keyword>
<dbReference type="RefSeq" id="WP_379563303.1">
    <property type="nucleotide sequence ID" value="NZ_JBHSQK010000005.1"/>
</dbReference>
<dbReference type="PRINTS" id="PR00368">
    <property type="entry name" value="FADPNR"/>
</dbReference>
<sequence length="457" mass="49731">MTVAPPHTPDHPRAERAADGVEVVDVVGIGFGPSNLALAVALAEHNAAAAPEERLSYRFVERQERFGWHRGMLLEDATMQISYLKDLVTLRNPTSPFTFLAYLHDRGRLVDFINYGSAFPTRLEFHDYLEWAAERFAGVVEYGAEVTEVVPVEGDGTIGLAEVVGFHGDSGPVRLRARNVVLATGLTPNVPRGVALGPRVWHNRDLLNRAPHLRSAARCAVVGAGQSAAETVDYLHRTFPDAEVHAVFARYGYSPADDSSFANRIFDPAAVDDFYAAPDPVKKMIMGYHANTNYSVVDPDLITDLYRRHYHERVAGRERLRFHNVSRVADVVDAGDRVELAVESLIDGTRDVLTADVVVYATGYRPTDPLWLLDPALAAACTRDDAGRPEVRRDYRLATGATPQGRPVEVGLFVQGATEHTHGITSTLLSTVAVRAGEIAAALAGATTPAPARVLTA</sequence>
<reference evidence="17" key="1">
    <citation type="journal article" date="2019" name="Int. J. Syst. Evol. Microbiol.">
        <title>The Global Catalogue of Microorganisms (GCM) 10K type strain sequencing project: providing services to taxonomists for standard genome sequencing and annotation.</title>
        <authorList>
            <consortium name="The Broad Institute Genomics Platform"/>
            <consortium name="The Broad Institute Genome Sequencing Center for Infectious Disease"/>
            <person name="Wu L."/>
            <person name="Ma J."/>
        </authorList>
    </citation>
    <scope>NUCLEOTIDE SEQUENCE [LARGE SCALE GENOMIC DNA]</scope>
    <source>
        <strain evidence="17">CGMCC 4.7397</strain>
    </source>
</reference>
<name>A0ABW1I2P5_9PSEU</name>
<proteinExistence type="inferred from homology"/>
<comment type="caution">
    <text evidence="16">The sequence shown here is derived from an EMBL/GenBank/DDBJ whole genome shotgun (WGS) entry which is preliminary data.</text>
</comment>
<dbReference type="PANTHER" id="PTHR42802:SF1">
    <property type="entry name" value="L-ORNITHINE N(5)-MONOOXYGENASE"/>
    <property type="match status" value="1"/>
</dbReference>
<organism evidence="16 17">
    <name type="scientific">Pseudonocardia lutea</name>
    <dbReference type="NCBI Taxonomy" id="2172015"/>
    <lineage>
        <taxon>Bacteria</taxon>
        <taxon>Bacillati</taxon>
        <taxon>Actinomycetota</taxon>
        <taxon>Actinomycetes</taxon>
        <taxon>Pseudonocardiales</taxon>
        <taxon>Pseudonocardiaceae</taxon>
        <taxon>Pseudonocardia</taxon>
    </lineage>
</organism>
<dbReference type="Proteomes" id="UP001596119">
    <property type="component" value="Unassembled WGS sequence"/>
</dbReference>
<evidence type="ECO:0000256" key="15">
    <source>
        <dbReference type="ARBA" id="ARBA00048407"/>
    </source>
</evidence>
<comment type="similarity">
    <text evidence="3">Belongs to the lysine N(6)-hydroxylase/L-ornithine N(5)-oxygenase family.</text>
</comment>
<dbReference type="EC" id="1.14.13.59" evidence="4"/>
<evidence type="ECO:0000256" key="2">
    <source>
        <dbReference type="ARBA" id="ARBA00004924"/>
    </source>
</evidence>
<evidence type="ECO:0000256" key="1">
    <source>
        <dbReference type="ARBA" id="ARBA00001974"/>
    </source>
</evidence>
<keyword evidence="9" id="KW-0560">Oxidoreductase</keyword>
<evidence type="ECO:0000256" key="7">
    <source>
        <dbReference type="ARBA" id="ARBA00022827"/>
    </source>
</evidence>
<protein>
    <recommendedName>
        <fullName evidence="5">L-lysine N6-monooxygenase MbtG</fullName>
        <ecNumber evidence="4">1.14.13.59</ecNumber>
    </recommendedName>
    <alternativeName>
        <fullName evidence="14">Lysine 6-N-hydroxylase</fullName>
    </alternativeName>
    <alternativeName>
        <fullName evidence="13">Lysine N6-hydroxylase</fullName>
    </alternativeName>
    <alternativeName>
        <fullName evidence="11">Lysine-N-oxygenase</fullName>
    </alternativeName>
    <alternativeName>
        <fullName evidence="12">Mycobactin synthase protein G</fullName>
    </alternativeName>
</protein>
<keyword evidence="6" id="KW-0285">Flavoprotein</keyword>
<evidence type="ECO:0000256" key="12">
    <source>
        <dbReference type="ARBA" id="ARBA00031158"/>
    </source>
</evidence>
<evidence type="ECO:0000256" key="11">
    <source>
        <dbReference type="ARBA" id="ARBA00029939"/>
    </source>
</evidence>
<evidence type="ECO:0000256" key="8">
    <source>
        <dbReference type="ARBA" id="ARBA00022857"/>
    </source>
</evidence>
<comment type="pathway">
    <text evidence="2">Siderophore biosynthesis.</text>
</comment>
<evidence type="ECO:0000256" key="6">
    <source>
        <dbReference type="ARBA" id="ARBA00022630"/>
    </source>
</evidence>
<dbReference type="InterPro" id="IPR036188">
    <property type="entry name" value="FAD/NAD-bd_sf"/>
</dbReference>
<evidence type="ECO:0000256" key="9">
    <source>
        <dbReference type="ARBA" id="ARBA00023002"/>
    </source>
</evidence>
<evidence type="ECO:0000256" key="5">
    <source>
        <dbReference type="ARBA" id="ARBA00016406"/>
    </source>
</evidence>
<evidence type="ECO:0000313" key="17">
    <source>
        <dbReference type="Proteomes" id="UP001596119"/>
    </source>
</evidence>
<dbReference type="Gene3D" id="3.50.50.60">
    <property type="entry name" value="FAD/NAD(P)-binding domain"/>
    <property type="match status" value="1"/>
</dbReference>
<keyword evidence="17" id="KW-1185">Reference proteome</keyword>
<evidence type="ECO:0000256" key="10">
    <source>
        <dbReference type="ARBA" id="ARBA00023033"/>
    </source>
</evidence>
<evidence type="ECO:0000256" key="3">
    <source>
        <dbReference type="ARBA" id="ARBA00007588"/>
    </source>
</evidence>
<dbReference type="PANTHER" id="PTHR42802">
    <property type="entry name" value="MONOOXYGENASE"/>
    <property type="match status" value="1"/>
</dbReference>